<dbReference type="EMBL" id="CP061336">
    <property type="protein sequence ID" value="QNU65807.1"/>
    <property type="molecule type" value="Genomic_DNA"/>
</dbReference>
<dbReference type="Pfam" id="PF05954">
    <property type="entry name" value="Phage_GPD"/>
    <property type="match status" value="1"/>
</dbReference>
<reference evidence="1 2" key="1">
    <citation type="submission" date="2020-09" db="EMBL/GenBank/DDBJ databases">
        <title>Characterization and genome sequencing of Ruminiclostridium sp. nov. MA18.</title>
        <authorList>
            <person name="Rettenmaier R."/>
            <person name="Kowollik M.-L."/>
            <person name="Liebl W."/>
            <person name="Zverlov V."/>
        </authorList>
    </citation>
    <scope>NUCLEOTIDE SEQUENCE [LARGE SCALE GENOMIC DNA]</scope>
    <source>
        <strain evidence="1 2">MA18</strain>
    </source>
</reference>
<name>A0A4U7JFM0_9FIRM</name>
<sequence>MSDVRVANYKIMLNGSPLSPDFLAAIEAITVEDEVNLPAMFCIQISMADSDKGKWRGIDLKDIKPGDKITISMGIDATENLISGEITSLCANIGKHSILEIRGYDFLHKLRMGTRNKVFTKKKYSDIASEIAKEHGLTPTVDDTKTVYPYIFQNNQSNFEFLLNKAEYLNYEMYVEDKKFYFVKSRISKSPEIPDMTYGKEFDEINLELKVLSRGSEVLVRGWDVKEKKEIESTAKKGDESTKMGGKESGFELSSKAIEASPVAVWVENLIDTSEAKNAAIAQYNSLLDEFVTGEGKCWGDARLKAGKSVKLMGIDERFSGTYYIVSTIHNIDKTGYTTIFKVKRTGI</sequence>
<gene>
    <name evidence="1" type="ORF">EHE19_012955</name>
</gene>
<dbReference type="OrthoDB" id="2641038at2"/>
<dbReference type="KEGG" id="rher:EHE19_012955"/>
<protein>
    <submittedName>
        <fullName evidence="1">Phage late control D family protein</fullName>
    </submittedName>
</protein>
<organism evidence="1 2">
    <name type="scientific">Ruminiclostridium herbifermentans</name>
    <dbReference type="NCBI Taxonomy" id="2488810"/>
    <lineage>
        <taxon>Bacteria</taxon>
        <taxon>Bacillati</taxon>
        <taxon>Bacillota</taxon>
        <taxon>Clostridia</taxon>
        <taxon>Eubacteriales</taxon>
        <taxon>Oscillospiraceae</taxon>
        <taxon>Ruminiclostridium</taxon>
    </lineage>
</organism>
<dbReference type="Proteomes" id="UP000306409">
    <property type="component" value="Chromosome"/>
</dbReference>
<dbReference type="SUPFAM" id="SSF69279">
    <property type="entry name" value="Phage tail proteins"/>
    <property type="match status" value="1"/>
</dbReference>
<accession>A0A4U7JFM0</accession>
<dbReference type="AlphaFoldDB" id="A0A4U7JFM0"/>
<keyword evidence="2" id="KW-1185">Reference proteome</keyword>
<evidence type="ECO:0000313" key="2">
    <source>
        <dbReference type="Proteomes" id="UP000306409"/>
    </source>
</evidence>
<proteinExistence type="predicted"/>
<evidence type="ECO:0000313" key="1">
    <source>
        <dbReference type="EMBL" id="QNU65807.1"/>
    </source>
</evidence>
<dbReference type="RefSeq" id="WP_137697824.1">
    <property type="nucleotide sequence ID" value="NZ_CP061336.1"/>
</dbReference>